<name>A0A9W4T8L3_9GLOM</name>
<organism evidence="1 2">
    <name type="scientific">Funneliformis geosporum</name>
    <dbReference type="NCBI Taxonomy" id="1117311"/>
    <lineage>
        <taxon>Eukaryota</taxon>
        <taxon>Fungi</taxon>
        <taxon>Fungi incertae sedis</taxon>
        <taxon>Mucoromycota</taxon>
        <taxon>Glomeromycotina</taxon>
        <taxon>Glomeromycetes</taxon>
        <taxon>Glomerales</taxon>
        <taxon>Glomeraceae</taxon>
        <taxon>Funneliformis</taxon>
    </lineage>
</organism>
<keyword evidence="2" id="KW-1185">Reference proteome</keyword>
<accession>A0A9W4T8L3</accession>
<sequence length="108" mass="12691">EVIQATEPYALWKALGEKEKAGEFSEFFKEFWELENRIEYFPYGSKLADPFQDGKKPSYTIEKQQAIKNSPNFYQQAPFLTIAEDLLKLIKEDKIEQIIFLSAYDKKV</sequence>
<proteinExistence type="predicted"/>
<reference evidence="1" key="1">
    <citation type="submission" date="2022-08" db="EMBL/GenBank/DDBJ databases">
        <authorList>
            <person name="Kallberg Y."/>
            <person name="Tangrot J."/>
            <person name="Rosling A."/>
        </authorList>
    </citation>
    <scope>NUCLEOTIDE SEQUENCE</scope>
    <source>
        <strain evidence="1">Wild A</strain>
    </source>
</reference>
<dbReference type="OrthoDB" id="2445969at2759"/>
<comment type="caution">
    <text evidence="1">The sequence shown here is derived from an EMBL/GenBank/DDBJ whole genome shotgun (WGS) entry which is preliminary data.</text>
</comment>
<dbReference type="EMBL" id="CAMKVN010013138">
    <property type="protein sequence ID" value="CAI2195850.1"/>
    <property type="molecule type" value="Genomic_DNA"/>
</dbReference>
<gene>
    <name evidence="1" type="ORF">FWILDA_LOCUS17282</name>
</gene>
<protein>
    <submittedName>
        <fullName evidence="1">3781_t:CDS:1</fullName>
    </submittedName>
</protein>
<evidence type="ECO:0000313" key="2">
    <source>
        <dbReference type="Proteomes" id="UP001153678"/>
    </source>
</evidence>
<dbReference type="Proteomes" id="UP001153678">
    <property type="component" value="Unassembled WGS sequence"/>
</dbReference>
<dbReference type="AlphaFoldDB" id="A0A9W4T8L3"/>
<evidence type="ECO:0000313" key="1">
    <source>
        <dbReference type="EMBL" id="CAI2195850.1"/>
    </source>
</evidence>
<feature type="non-terminal residue" evidence="1">
    <location>
        <position position="1"/>
    </location>
</feature>